<accession>A0A6A5UVZ4</accession>
<reference evidence="1" key="1">
    <citation type="journal article" date="2020" name="Stud. Mycol.">
        <title>101 Dothideomycetes genomes: a test case for predicting lifestyles and emergence of pathogens.</title>
        <authorList>
            <person name="Haridas S."/>
            <person name="Albert R."/>
            <person name="Binder M."/>
            <person name="Bloem J."/>
            <person name="Labutti K."/>
            <person name="Salamov A."/>
            <person name="Andreopoulos B."/>
            <person name="Baker S."/>
            <person name="Barry K."/>
            <person name="Bills G."/>
            <person name="Bluhm B."/>
            <person name="Cannon C."/>
            <person name="Castanera R."/>
            <person name="Culley D."/>
            <person name="Daum C."/>
            <person name="Ezra D."/>
            <person name="Gonzalez J."/>
            <person name="Henrissat B."/>
            <person name="Kuo A."/>
            <person name="Liang C."/>
            <person name="Lipzen A."/>
            <person name="Lutzoni F."/>
            <person name="Magnuson J."/>
            <person name="Mondo S."/>
            <person name="Nolan M."/>
            <person name="Ohm R."/>
            <person name="Pangilinan J."/>
            <person name="Park H.-J."/>
            <person name="Ramirez L."/>
            <person name="Alfaro M."/>
            <person name="Sun H."/>
            <person name="Tritt A."/>
            <person name="Yoshinaga Y."/>
            <person name="Zwiers L.-H."/>
            <person name="Turgeon B."/>
            <person name="Goodwin S."/>
            <person name="Spatafora J."/>
            <person name="Crous P."/>
            <person name="Grigoriev I."/>
        </authorList>
    </citation>
    <scope>NUCLEOTIDE SEQUENCE</scope>
    <source>
        <strain evidence="1">CBS 107.79</strain>
    </source>
</reference>
<evidence type="ECO:0000313" key="2">
    <source>
        <dbReference type="Proteomes" id="UP000800036"/>
    </source>
</evidence>
<sequence>PDNVSIHFTHGDIHRGSIMGSSGVDAPRILALIDWGQSGWYPEYWEHCKARHVGELKNEWKLLAVPHI</sequence>
<keyword evidence="2" id="KW-1185">Reference proteome</keyword>
<protein>
    <recommendedName>
        <fullName evidence="3">Aminoglycoside phosphotransferase domain-containing protein</fullName>
    </recommendedName>
</protein>
<dbReference type="Proteomes" id="UP000800036">
    <property type="component" value="Unassembled WGS sequence"/>
</dbReference>
<evidence type="ECO:0000313" key="1">
    <source>
        <dbReference type="EMBL" id="KAF1967952.1"/>
    </source>
</evidence>
<proteinExistence type="predicted"/>
<dbReference type="AlphaFoldDB" id="A0A6A5UVZ4"/>
<gene>
    <name evidence="1" type="ORF">BU23DRAFT_369198</name>
</gene>
<dbReference type="SUPFAM" id="SSF56112">
    <property type="entry name" value="Protein kinase-like (PK-like)"/>
    <property type="match status" value="1"/>
</dbReference>
<feature type="non-terminal residue" evidence="1">
    <location>
        <position position="68"/>
    </location>
</feature>
<organism evidence="1 2">
    <name type="scientific">Bimuria novae-zelandiae CBS 107.79</name>
    <dbReference type="NCBI Taxonomy" id="1447943"/>
    <lineage>
        <taxon>Eukaryota</taxon>
        <taxon>Fungi</taxon>
        <taxon>Dikarya</taxon>
        <taxon>Ascomycota</taxon>
        <taxon>Pezizomycotina</taxon>
        <taxon>Dothideomycetes</taxon>
        <taxon>Pleosporomycetidae</taxon>
        <taxon>Pleosporales</taxon>
        <taxon>Massarineae</taxon>
        <taxon>Didymosphaeriaceae</taxon>
        <taxon>Bimuria</taxon>
    </lineage>
</organism>
<feature type="non-terminal residue" evidence="1">
    <location>
        <position position="1"/>
    </location>
</feature>
<dbReference type="EMBL" id="ML976726">
    <property type="protein sequence ID" value="KAF1967952.1"/>
    <property type="molecule type" value="Genomic_DNA"/>
</dbReference>
<dbReference type="OrthoDB" id="2906425at2759"/>
<dbReference type="InterPro" id="IPR011009">
    <property type="entry name" value="Kinase-like_dom_sf"/>
</dbReference>
<name>A0A6A5UVZ4_9PLEO</name>
<evidence type="ECO:0008006" key="3">
    <source>
        <dbReference type="Google" id="ProtNLM"/>
    </source>
</evidence>